<dbReference type="EMBL" id="CAJVPU010001943">
    <property type="protein sequence ID" value="CAG8492078.1"/>
    <property type="molecule type" value="Genomic_DNA"/>
</dbReference>
<reference evidence="1" key="1">
    <citation type="submission" date="2021-06" db="EMBL/GenBank/DDBJ databases">
        <authorList>
            <person name="Kallberg Y."/>
            <person name="Tangrot J."/>
            <person name="Rosling A."/>
        </authorList>
    </citation>
    <scope>NUCLEOTIDE SEQUENCE</scope>
    <source>
        <strain evidence="1">IL203A</strain>
    </source>
</reference>
<protein>
    <submittedName>
        <fullName evidence="1">16474_t:CDS:1</fullName>
    </submittedName>
</protein>
<keyword evidence="2" id="KW-1185">Reference proteome</keyword>
<evidence type="ECO:0000313" key="2">
    <source>
        <dbReference type="Proteomes" id="UP000789702"/>
    </source>
</evidence>
<proteinExistence type="predicted"/>
<sequence length="59" mass="6745">LHVKDCSFYASLRTKPALIKNNTTKDNENGDSNAIANNEVDTDKEFRLAKIFFKENQLL</sequence>
<evidence type="ECO:0000313" key="1">
    <source>
        <dbReference type="EMBL" id="CAG8492078.1"/>
    </source>
</evidence>
<name>A0ACA9KTA4_9GLOM</name>
<feature type="non-terminal residue" evidence="1">
    <location>
        <position position="1"/>
    </location>
</feature>
<comment type="caution">
    <text evidence="1">The sequence shown here is derived from an EMBL/GenBank/DDBJ whole genome shotgun (WGS) entry which is preliminary data.</text>
</comment>
<accession>A0ACA9KTA4</accession>
<organism evidence="1 2">
    <name type="scientific">Dentiscutata heterogama</name>
    <dbReference type="NCBI Taxonomy" id="1316150"/>
    <lineage>
        <taxon>Eukaryota</taxon>
        <taxon>Fungi</taxon>
        <taxon>Fungi incertae sedis</taxon>
        <taxon>Mucoromycota</taxon>
        <taxon>Glomeromycotina</taxon>
        <taxon>Glomeromycetes</taxon>
        <taxon>Diversisporales</taxon>
        <taxon>Gigasporaceae</taxon>
        <taxon>Dentiscutata</taxon>
    </lineage>
</organism>
<dbReference type="Proteomes" id="UP000789702">
    <property type="component" value="Unassembled WGS sequence"/>
</dbReference>
<gene>
    <name evidence="1" type="ORF">DHETER_LOCUS2602</name>
</gene>